<gene>
    <name evidence="1" type="ORF">CGI_10003648</name>
</gene>
<sequence>MVKFSFKLGWYYGTGPGCTPNNIGNLTTGGTYDYWRCTSGCGGTPNMNDINYVCTGASIEDLWEQGERDFIYNFTGVGPFTVSVRYGTRVVLTIPMVDSDGDTVRCRWATGNECVSVCNSLPLATLDSDTCTITFNATHTLNGMYAVALSIEDFPKTNIIIGSKLYTPNDPISIVPLQASKMKILREYDI</sequence>
<evidence type="ECO:0000313" key="1">
    <source>
        <dbReference type="EMBL" id="EKC30408.1"/>
    </source>
</evidence>
<dbReference type="InParanoid" id="K1Q8X4"/>
<name>K1Q8X4_MAGGI</name>
<dbReference type="HOGENOM" id="CLU_1429291_0_0_1"/>
<accession>K1Q8X4</accession>
<reference evidence="1" key="1">
    <citation type="journal article" date="2012" name="Nature">
        <title>The oyster genome reveals stress adaptation and complexity of shell formation.</title>
        <authorList>
            <person name="Zhang G."/>
            <person name="Fang X."/>
            <person name="Guo X."/>
            <person name="Li L."/>
            <person name="Luo R."/>
            <person name="Xu F."/>
            <person name="Yang P."/>
            <person name="Zhang L."/>
            <person name="Wang X."/>
            <person name="Qi H."/>
            <person name="Xiong Z."/>
            <person name="Que H."/>
            <person name="Xie Y."/>
            <person name="Holland P.W."/>
            <person name="Paps J."/>
            <person name="Zhu Y."/>
            <person name="Wu F."/>
            <person name="Chen Y."/>
            <person name="Wang J."/>
            <person name="Peng C."/>
            <person name="Meng J."/>
            <person name="Yang L."/>
            <person name="Liu J."/>
            <person name="Wen B."/>
            <person name="Zhang N."/>
            <person name="Huang Z."/>
            <person name="Zhu Q."/>
            <person name="Feng Y."/>
            <person name="Mount A."/>
            <person name="Hedgecock D."/>
            <person name="Xu Z."/>
            <person name="Liu Y."/>
            <person name="Domazet-Loso T."/>
            <person name="Du Y."/>
            <person name="Sun X."/>
            <person name="Zhang S."/>
            <person name="Liu B."/>
            <person name="Cheng P."/>
            <person name="Jiang X."/>
            <person name="Li J."/>
            <person name="Fan D."/>
            <person name="Wang W."/>
            <person name="Fu W."/>
            <person name="Wang T."/>
            <person name="Wang B."/>
            <person name="Zhang J."/>
            <person name="Peng Z."/>
            <person name="Li Y."/>
            <person name="Li N."/>
            <person name="Wang J."/>
            <person name="Chen M."/>
            <person name="He Y."/>
            <person name="Tan F."/>
            <person name="Song X."/>
            <person name="Zheng Q."/>
            <person name="Huang R."/>
            <person name="Yang H."/>
            <person name="Du X."/>
            <person name="Chen L."/>
            <person name="Yang M."/>
            <person name="Gaffney P.M."/>
            <person name="Wang S."/>
            <person name="Luo L."/>
            <person name="She Z."/>
            <person name="Ming Y."/>
            <person name="Huang W."/>
            <person name="Zhang S."/>
            <person name="Huang B."/>
            <person name="Zhang Y."/>
            <person name="Qu T."/>
            <person name="Ni P."/>
            <person name="Miao G."/>
            <person name="Wang J."/>
            <person name="Wang Q."/>
            <person name="Steinberg C.E."/>
            <person name="Wang H."/>
            <person name="Li N."/>
            <person name="Qian L."/>
            <person name="Zhang G."/>
            <person name="Li Y."/>
            <person name="Yang H."/>
            <person name="Liu X."/>
            <person name="Wang J."/>
            <person name="Yin Y."/>
            <person name="Wang J."/>
        </authorList>
    </citation>
    <scope>NUCLEOTIDE SEQUENCE [LARGE SCALE GENOMIC DNA]</scope>
    <source>
        <strain evidence="1">05x7-T-G4-1.051#20</strain>
    </source>
</reference>
<proteinExistence type="predicted"/>
<protein>
    <submittedName>
        <fullName evidence="1">Uncharacterized protein</fullName>
    </submittedName>
</protein>
<dbReference type="AlphaFoldDB" id="K1Q8X4"/>
<organism evidence="1">
    <name type="scientific">Magallana gigas</name>
    <name type="common">Pacific oyster</name>
    <name type="synonym">Crassostrea gigas</name>
    <dbReference type="NCBI Taxonomy" id="29159"/>
    <lineage>
        <taxon>Eukaryota</taxon>
        <taxon>Metazoa</taxon>
        <taxon>Spiralia</taxon>
        <taxon>Lophotrochozoa</taxon>
        <taxon>Mollusca</taxon>
        <taxon>Bivalvia</taxon>
        <taxon>Autobranchia</taxon>
        <taxon>Pteriomorphia</taxon>
        <taxon>Ostreida</taxon>
        <taxon>Ostreoidea</taxon>
        <taxon>Ostreidae</taxon>
        <taxon>Magallana</taxon>
    </lineage>
</organism>
<dbReference type="EMBL" id="JH818603">
    <property type="protein sequence ID" value="EKC30408.1"/>
    <property type="molecule type" value="Genomic_DNA"/>
</dbReference>